<feature type="active site" description="Proton acceptor" evidence="3">
    <location>
        <position position="190"/>
    </location>
</feature>
<proteinExistence type="inferred from homology"/>
<dbReference type="PIRSF" id="PIRSF000390">
    <property type="entry name" value="PLP_StrS"/>
    <property type="match status" value="1"/>
</dbReference>
<evidence type="ECO:0000256" key="1">
    <source>
        <dbReference type="ARBA" id="ARBA00022898"/>
    </source>
</evidence>
<reference evidence="6 7" key="1">
    <citation type="submission" date="2016-07" db="EMBL/GenBank/DDBJ databases">
        <title>Genome of Pelobium manganitolerans.</title>
        <authorList>
            <person name="Wu S."/>
            <person name="Wang G."/>
        </authorList>
    </citation>
    <scope>NUCLEOTIDE SEQUENCE [LARGE SCALE GENOMIC DNA]</scope>
    <source>
        <strain evidence="6 7">YS-25</strain>
    </source>
</reference>
<dbReference type="OrthoDB" id="9804264at2"/>
<dbReference type="CDD" id="cd00616">
    <property type="entry name" value="AHBA_syn"/>
    <property type="match status" value="1"/>
</dbReference>
<dbReference type="GO" id="GO:0000271">
    <property type="term" value="P:polysaccharide biosynthetic process"/>
    <property type="evidence" value="ECO:0007669"/>
    <property type="project" value="TreeGrafter"/>
</dbReference>
<comment type="caution">
    <text evidence="6">The sequence shown here is derived from an EMBL/GenBank/DDBJ whole genome shotgun (WGS) entry which is preliminary data.</text>
</comment>
<keyword evidence="1 4" id="KW-0663">Pyridoxal phosphate</keyword>
<accession>A0A419SCF5</accession>
<gene>
    <name evidence="6" type="ORF">BCY91_01715</name>
</gene>
<dbReference type="EMBL" id="MBTA01000001">
    <property type="protein sequence ID" value="RKD20360.1"/>
    <property type="molecule type" value="Genomic_DNA"/>
</dbReference>
<dbReference type="Proteomes" id="UP000283433">
    <property type="component" value="Unassembled WGS sequence"/>
</dbReference>
<evidence type="ECO:0000256" key="4">
    <source>
        <dbReference type="PIRSR" id="PIRSR000390-2"/>
    </source>
</evidence>
<evidence type="ECO:0000256" key="5">
    <source>
        <dbReference type="RuleBase" id="RU004508"/>
    </source>
</evidence>
<dbReference type="GO" id="GO:0008483">
    <property type="term" value="F:transaminase activity"/>
    <property type="evidence" value="ECO:0007669"/>
    <property type="project" value="UniProtKB-KW"/>
</dbReference>
<dbReference type="InterPro" id="IPR015424">
    <property type="entry name" value="PyrdxlP-dep_Trfase"/>
</dbReference>
<feature type="modified residue" description="N6-(pyridoxal phosphate)lysine" evidence="4">
    <location>
        <position position="190"/>
    </location>
</feature>
<keyword evidence="6" id="KW-0032">Aminotransferase</keyword>
<dbReference type="AlphaFoldDB" id="A0A419SCF5"/>
<evidence type="ECO:0000313" key="7">
    <source>
        <dbReference type="Proteomes" id="UP000283433"/>
    </source>
</evidence>
<dbReference type="Gene3D" id="3.40.640.10">
    <property type="entry name" value="Type I PLP-dependent aspartate aminotransferase-like (Major domain)"/>
    <property type="match status" value="1"/>
</dbReference>
<dbReference type="InterPro" id="IPR000653">
    <property type="entry name" value="DegT/StrS_aminotransferase"/>
</dbReference>
<dbReference type="Gene3D" id="3.90.1150.10">
    <property type="entry name" value="Aspartate Aminotransferase, domain 1"/>
    <property type="match status" value="1"/>
</dbReference>
<dbReference type="GO" id="GO:0030170">
    <property type="term" value="F:pyridoxal phosphate binding"/>
    <property type="evidence" value="ECO:0007669"/>
    <property type="project" value="TreeGrafter"/>
</dbReference>
<dbReference type="InterPro" id="IPR015421">
    <property type="entry name" value="PyrdxlP-dep_Trfase_major"/>
</dbReference>
<protein>
    <submittedName>
        <fullName evidence="6">DegT/DnrJ/EryC1/StrS aminotransferase</fullName>
    </submittedName>
</protein>
<dbReference type="RefSeq" id="WP_120180276.1">
    <property type="nucleotide sequence ID" value="NZ_MBTA01000001.1"/>
</dbReference>
<evidence type="ECO:0000313" key="6">
    <source>
        <dbReference type="EMBL" id="RKD20360.1"/>
    </source>
</evidence>
<evidence type="ECO:0000256" key="2">
    <source>
        <dbReference type="ARBA" id="ARBA00037999"/>
    </source>
</evidence>
<dbReference type="PANTHER" id="PTHR30244">
    <property type="entry name" value="TRANSAMINASE"/>
    <property type="match status" value="1"/>
</dbReference>
<dbReference type="PANTHER" id="PTHR30244:SF36">
    <property type="entry name" value="3-OXO-GLUCOSE-6-PHOSPHATE:GLUTAMATE AMINOTRANSFERASE"/>
    <property type="match status" value="1"/>
</dbReference>
<keyword evidence="6" id="KW-0808">Transferase</keyword>
<dbReference type="SUPFAM" id="SSF53383">
    <property type="entry name" value="PLP-dependent transferases"/>
    <property type="match status" value="1"/>
</dbReference>
<organism evidence="6 7">
    <name type="scientific">Pelobium manganitolerans</name>
    <dbReference type="NCBI Taxonomy" id="1842495"/>
    <lineage>
        <taxon>Bacteria</taxon>
        <taxon>Pseudomonadati</taxon>
        <taxon>Bacteroidota</taxon>
        <taxon>Sphingobacteriia</taxon>
        <taxon>Sphingobacteriales</taxon>
        <taxon>Sphingobacteriaceae</taxon>
        <taxon>Pelobium</taxon>
    </lineage>
</organism>
<name>A0A419SCF5_9SPHI</name>
<keyword evidence="7" id="KW-1185">Reference proteome</keyword>
<evidence type="ECO:0000256" key="3">
    <source>
        <dbReference type="PIRSR" id="PIRSR000390-1"/>
    </source>
</evidence>
<comment type="similarity">
    <text evidence="2 5">Belongs to the DegT/DnrJ/EryC1 family.</text>
</comment>
<dbReference type="InterPro" id="IPR015422">
    <property type="entry name" value="PyrdxlP-dep_Trfase_small"/>
</dbReference>
<dbReference type="Pfam" id="PF01041">
    <property type="entry name" value="DegT_DnrJ_EryC1"/>
    <property type="match status" value="1"/>
</dbReference>
<sequence>MKLEMMNLPDEYLALEKDILPALSAVLKSGVYIQGEPVRLFEQELANFLNVKHVISCGNGTDALQIALMALDIKAGDEVIVPAFSYVAVAEVICLLGAKPVFVDVEPQYFQLDVAKVAQAINKSTKAIVPVHLYGQAGYLDELFALAEEHGLKVVEDCAQALGAKYLFKGESRFLGSLGSFGCTSFFPTKNLACFGDGGALFTNNDGLANKARMIANHGQPKKYQHDLLGVNSRLDSLQAAVLQVKLPKLQAYLQAKEYIAQQYLNLLQKTPGLVLPAVHPNAQHTWHQFTIKVKNGHRDALKTHLQEKGISSMVYYPQTIATQKAYQAFTGNFPISETLCAEVLSLPVHPLLSLQDIRYICTQIKNFF</sequence>